<proteinExistence type="predicted"/>
<dbReference type="EMBL" id="MN956836">
    <property type="protein sequence ID" value="QTX13914.1"/>
    <property type="molecule type" value="Genomic_DNA"/>
</dbReference>
<sequence length="47" mass="5091">MLQLKSAALIDSDTGDQLLSGIQTALSGEDYTYSFLISANWPKVNTI</sequence>
<keyword evidence="1" id="KW-0614">Plasmid</keyword>
<dbReference type="AlphaFoldDB" id="A0A8B0SSR9"/>
<accession>A0A8B0SSR9</accession>
<evidence type="ECO:0000313" key="1">
    <source>
        <dbReference type="EMBL" id="QTX13914.1"/>
    </source>
</evidence>
<protein>
    <submittedName>
        <fullName evidence="1">Uncharacterized protein</fullName>
    </submittedName>
</protein>
<organism evidence="1">
    <name type="scientific">Klebsiella pneumoniae</name>
    <dbReference type="NCBI Taxonomy" id="573"/>
    <lineage>
        <taxon>Bacteria</taxon>
        <taxon>Pseudomonadati</taxon>
        <taxon>Pseudomonadota</taxon>
        <taxon>Gammaproteobacteria</taxon>
        <taxon>Enterobacterales</taxon>
        <taxon>Enterobacteriaceae</taxon>
        <taxon>Klebsiella/Raoultella group</taxon>
        <taxon>Klebsiella</taxon>
        <taxon>Klebsiella pneumoniae complex</taxon>
    </lineage>
</organism>
<name>A0A8B0SSR9_KLEPN</name>
<reference evidence="1" key="1">
    <citation type="submission" date="2020-01" db="EMBL/GenBank/DDBJ databases">
        <authorList>
            <person name="Qin S."/>
        </authorList>
    </citation>
    <scope>NUCLEOTIDE SEQUENCE</scope>
    <source>
        <strain evidence="1">CVir17-16-YZ6g</strain>
        <plasmid evidence="1">p17-15-vir-like</plasmid>
    </source>
</reference>
<geneLocation type="plasmid" evidence="1">
    <name>p17-15-vir-like</name>
</geneLocation>